<dbReference type="STRING" id="4432.A0A1U7ZR74"/>
<dbReference type="PRINTS" id="PR00458">
    <property type="entry name" value="PEROXIDASE"/>
</dbReference>
<comment type="similarity">
    <text evidence="2">Belongs to the peroxidase family. Ascorbate peroxidase subfamily.</text>
</comment>
<evidence type="ECO:0000256" key="3">
    <source>
        <dbReference type="ARBA" id="ARBA00022559"/>
    </source>
</evidence>
<evidence type="ECO:0000256" key="11">
    <source>
        <dbReference type="PIRSR" id="PIRSR600823-3"/>
    </source>
</evidence>
<keyword evidence="8 13" id="KW-1015">Disulfide bond</keyword>
<dbReference type="PANTHER" id="PTHR31517">
    <property type="match status" value="1"/>
</dbReference>
<evidence type="ECO:0000256" key="12">
    <source>
        <dbReference type="PIRSR" id="PIRSR600823-4"/>
    </source>
</evidence>
<keyword evidence="5 11" id="KW-0479">Metal-binding</keyword>
<dbReference type="FunFam" id="1.10.420.10:FF:000001">
    <property type="entry name" value="Peroxidase"/>
    <property type="match status" value="1"/>
</dbReference>
<dbReference type="GO" id="GO:0006950">
    <property type="term" value="P:response to stress"/>
    <property type="evidence" value="ECO:0000318"/>
    <property type="project" value="GO_Central"/>
</dbReference>
<reference evidence="18" key="1">
    <citation type="submission" date="2025-08" db="UniProtKB">
        <authorList>
            <consortium name="RefSeq"/>
        </authorList>
    </citation>
    <scope>IDENTIFICATION</scope>
</reference>
<dbReference type="FunCoup" id="A0A1U7ZR74">
    <property type="interactions" value="116"/>
</dbReference>
<gene>
    <name evidence="18" type="primary">LOC104595436</name>
</gene>
<dbReference type="RefSeq" id="XP_010254467.1">
    <property type="nucleotide sequence ID" value="XM_010256165.1"/>
</dbReference>
<feature type="active site" description="Proton acceptor" evidence="9">
    <location>
        <position position="110"/>
    </location>
</feature>
<evidence type="ECO:0000256" key="7">
    <source>
        <dbReference type="ARBA" id="ARBA00023004"/>
    </source>
</evidence>
<feature type="binding site" evidence="11">
    <location>
        <position position="116"/>
    </location>
    <ligand>
        <name>Ca(2+)</name>
        <dbReference type="ChEBI" id="CHEBI:29108"/>
        <label>1</label>
    </ligand>
</feature>
<dbReference type="PRINTS" id="PR00461">
    <property type="entry name" value="PLPEROXIDASE"/>
</dbReference>
<feature type="signal peptide" evidence="14">
    <location>
        <begin position="1"/>
        <end position="22"/>
    </location>
</feature>
<dbReference type="InterPro" id="IPR019793">
    <property type="entry name" value="Peroxidases_heam-ligand_BS"/>
</dbReference>
<comment type="cofactor">
    <cofactor evidence="11 14">
        <name>Ca(2+)</name>
        <dbReference type="ChEBI" id="CHEBI:29108"/>
    </cofactor>
    <text evidence="11 14">Binds 2 calcium ions per subunit.</text>
</comment>
<dbReference type="PROSITE" id="PS00435">
    <property type="entry name" value="PEROXIDASE_1"/>
    <property type="match status" value="1"/>
</dbReference>
<keyword evidence="14" id="KW-0376">Hydrogen peroxide</keyword>
<evidence type="ECO:0000256" key="14">
    <source>
        <dbReference type="RuleBase" id="RU362060"/>
    </source>
</evidence>
<comment type="subcellular location">
    <subcellularLocation>
        <location evidence="14">Secreted</location>
    </subcellularLocation>
</comment>
<feature type="binding site" evidence="11">
    <location>
        <position position="111"/>
    </location>
    <ligand>
        <name>Ca(2+)</name>
        <dbReference type="ChEBI" id="CHEBI:29108"/>
        <label>1</label>
    </ligand>
</feature>
<feature type="chain" id="PRO_5010397398" description="Peroxidase" evidence="14">
    <location>
        <begin position="23"/>
        <end position="397"/>
    </location>
</feature>
<keyword evidence="11 14" id="KW-0106">Calcium</keyword>
<dbReference type="GO" id="GO:0009505">
    <property type="term" value="C:plant-type cell wall"/>
    <property type="evidence" value="ECO:0000318"/>
    <property type="project" value="GO_Central"/>
</dbReference>
<name>A0A1U7ZR74_NELNU</name>
<dbReference type="KEGG" id="nnu:104595436"/>
<keyword evidence="6 14" id="KW-0560">Oxidoreductase</keyword>
<dbReference type="eggNOG" id="ENOG502QSS8">
    <property type="taxonomic scope" value="Eukaryota"/>
</dbReference>
<evidence type="ECO:0000313" key="18">
    <source>
        <dbReference type="RefSeq" id="XP_010254467.1"/>
    </source>
</evidence>
<dbReference type="EC" id="1.11.1.7" evidence="14"/>
<evidence type="ECO:0000313" key="17">
    <source>
        <dbReference type="Proteomes" id="UP000189703"/>
    </source>
</evidence>
<proteinExistence type="inferred from homology"/>
<dbReference type="GO" id="GO:0046872">
    <property type="term" value="F:metal ion binding"/>
    <property type="evidence" value="ECO:0007669"/>
    <property type="project" value="UniProtKB-UniRule"/>
</dbReference>
<evidence type="ECO:0000256" key="10">
    <source>
        <dbReference type="PIRSR" id="PIRSR600823-2"/>
    </source>
</evidence>
<evidence type="ECO:0000259" key="16">
    <source>
        <dbReference type="PROSITE" id="PS50873"/>
    </source>
</evidence>
<feature type="binding site" evidence="11">
    <location>
        <position position="120"/>
    </location>
    <ligand>
        <name>Ca(2+)</name>
        <dbReference type="ChEBI" id="CHEBI:29108"/>
        <label>1</label>
    </ligand>
</feature>
<feature type="region of interest" description="Disordered" evidence="15">
    <location>
        <begin position="275"/>
        <end position="299"/>
    </location>
</feature>
<feature type="binding site" evidence="10">
    <location>
        <position position="206"/>
    </location>
    <ligand>
        <name>substrate</name>
    </ligand>
</feature>
<dbReference type="PROSITE" id="PS50873">
    <property type="entry name" value="PEROXIDASE_4"/>
    <property type="match status" value="1"/>
</dbReference>
<evidence type="ECO:0000256" key="15">
    <source>
        <dbReference type="SAM" id="MobiDB-lite"/>
    </source>
</evidence>
<evidence type="ECO:0000256" key="13">
    <source>
        <dbReference type="PIRSR" id="PIRSR600823-5"/>
    </source>
</evidence>
<keyword evidence="3 14" id="KW-0575">Peroxidase</keyword>
<feature type="binding site" evidence="11">
    <location>
        <position position="114"/>
    </location>
    <ligand>
        <name>Ca(2+)</name>
        <dbReference type="ChEBI" id="CHEBI:29108"/>
        <label>1</label>
    </ligand>
</feature>
<feature type="disulfide bond" evidence="13">
    <location>
        <begin position="243"/>
        <end position="275"/>
    </location>
</feature>
<protein>
    <recommendedName>
        <fullName evidence="14">Peroxidase</fullName>
        <ecNumber evidence="14">1.11.1.7</ecNumber>
    </recommendedName>
</protein>
<feature type="disulfide bond" evidence="13">
    <location>
        <begin position="79"/>
        <end position="158"/>
    </location>
</feature>
<accession>A0A1U7ZR74</accession>
<dbReference type="OrthoDB" id="2113341at2759"/>
<feature type="compositionally biased region" description="Acidic residues" evidence="15">
    <location>
        <begin position="290"/>
        <end position="299"/>
    </location>
</feature>
<dbReference type="GO" id="GO:0004601">
    <property type="term" value="F:peroxidase activity"/>
    <property type="evidence" value="ECO:0000318"/>
    <property type="project" value="GO_Central"/>
</dbReference>
<feature type="site" description="Transition state stabilizer" evidence="12">
    <location>
        <position position="106"/>
    </location>
</feature>
<dbReference type="SUPFAM" id="SSF48113">
    <property type="entry name" value="Heme-dependent peroxidases"/>
    <property type="match status" value="1"/>
</dbReference>
<dbReference type="GO" id="GO:0005576">
    <property type="term" value="C:extracellular region"/>
    <property type="evidence" value="ECO:0007669"/>
    <property type="project" value="UniProtKB-SubCell"/>
</dbReference>
<dbReference type="AlphaFoldDB" id="A0A1U7ZR74"/>
<evidence type="ECO:0000256" key="6">
    <source>
        <dbReference type="ARBA" id="ARBA00023002"/>
    </source>
</evidence>
<keyword evidence="14" id="KW-0732">Signal</keyword>
<dbReference type="InterPro" id="IPR019794">
    <property type="entry name" value="Peroxidases_AS"/>
</dbReference>
<organism evidence="17 18">
    <name type="scientific">Nelumbo nucifera</name>
    <name type="common">Sacred lotus</name>
    <dbReference type="NCBI Taxonomy" id="4432"/>
    <lineage>
        <taxon>Eukaryota</taxon>
        <taxon>Viridiplantae</taxon>
        <taxon>Streptophyta</taxon>
        <taxon>Embryophyta</taxon>
        <taxon>Tracheophyta</taxon>
        <taxon>Spermatophyta</taxon>
        <taxon>Magnoliopsida</taxon>
        <taxon>Proteales</taxon>
        <taxon>Nelumbonaceae</taxon>
        <taxon>Nelumbo</taxon>
    </lineage>
</organism>
<evidence type="ECO:0000256" key="1">
    <source>
        <dbReference type="ARBA" id="ARBA00000189"/>
    </source>
</evidence>
<evidence type="ECO:0000256" key="9">
    <source>
        <dbReference type="PIRSR" id="PIRSR600823-1"/>
    </source>
</evidence>
<dbReference type="Pfam" id="PF00141">
    <property type="entry name" value="peroxidase"/>
    <property type="match status" value="1"/>
</dbReference>
<dbReference type="CDD" id="cd00693">
    <property type="entry name" value="secretory_peroxidase"/>
    <property type="match status" value="1"/>
</dbReference>
<evidence type="ECO:0000256" key="8">
    <source>
        <dbReference type="ARBA" id="ARBA00023157"/>
    </source>
</evidence>
<keyword evidence="17" id="KW-1185">Reference proteome</keyword>
<feature type="binding site" evidence="11">
    <location>
        <position position="299"/>
    </location>
    <ligand>
        <name>Ca(2+)</name>
        <dbReference type="ChEBI" id="CHEBI:29108"/>
        <label>2</label>
    </ligand>
</feature>
<dbReference type="PANTHER" id="PTHR31517:SF84">
    <property type="entry name" value="PEROXIDASE"/>
    <property type="match status" value="1"/>
</dbReference>
<feature type="binding site" evidence="11">
    <location>
        <position position="303"/>
    </location>
    <ligand>
        <name>Ca(2+)</name>
        <dbReference type="ChEBI" id="CHEBI:29108"/>
        <label>2</label>
    </ligand>
</feature>
<keyword evidence="4 14" id="KW-0349">Heme</keyword>
<feature type="binding site" evidence="11">
    <location>
        <position position="118"/>
    </location>
    <ligand>
        <name>Ca(2+)</name>
        <dbReference type="ChEBI" id="CHEBI:29108"/>
        <label>1</label>
    </ligand>
</feature>
<feature type="binding site" evidence="11">
    <location>
        <position position="132"/>
    </location>
    <ligand>
        <name>Ca(2+)</name>
        <dbReference type="ChEBI" id="CHEBI:29108"/>
        <label>1</label>
    </ligand>
</feature>
<dbReference type="GO" id="GO:0020037">
    <property type="term" value="F:heme binding"/>
    <property type="evidence" value="ECO:0007669"/>
    <property type="project" value="UniProtKB-UniRule"/>
</dbReference>
<feature type="binding site" description="axial binding residue" evidence="11">
    <location>
        <position position="236"/>
    </location>
    <ligand>
        <name>heme b</name>
        <dbReference type="ChEBI" id="CHEBI:60344"/>
    </ligand>
    <ligandPart>
        <name>Fe</name>
        <dbReference type="ChEBI" id="CHEBI:18248"/>
    </ligandPart>
</feature>
<dbReference type="InterPro" id="IPR000823">
    <property type="entry name" value="Peroxidase_pln"/>
</dbReference>
<dbReference type="GO" id="GO:0140825">
    <property type="term" value="F:lactoperoxidase activity"/>
    <property type="evidence" value="ECO:0007669"/>
    <property type="project" value="UniProtKB-EC"/>
</dbReference>
<comment type="function">
    <text evidence="14">Removal of H(2)O(2), oxidation of toxic reductants, biosynthesis and degradation of lignin, suberization, auxin catabolism, response to environmental stresses such as wounding, pathogen attack and oxidative stress.</text>
</comment>
<dbReference type="InterPro" id="IPR002016">
    <property type="entry name" value="Haem_peroxidase"/>
</dbReference>
<dbReference type="FunFam" id="1.10.520.10:FF:000010">
    <property type="entry name" value="Peroxidase"/>
    <property type="match status" value="1"/>
</dbReference>
<keyword evidence="7 11" id="KW-0408">Iron</keyword>
<dbReference type="Proteomes" id="UP000189703">
    <property type="component" value="Unplaced"/>
</dbReference>
<evidence type="ECO:0000256" key="5">
    <source>
        <dbReference type="ARBA" id="ARBA00022723"/>
    </source>
</evidence>
<feature type="disulfide bond" evidence="13">
    <location>
        <begin position="112"/>
        <end position="117"/>
    </location>
</feature>
<dbReference type="InParanoid" id="A0A1U7ZR74"/>
<dbReference type="PROSITE" id="PS00436">
    <property type="entry name" value="PEROXIDASE_2"/>
    <property type="match status" value="1"/>
</dbReference>
<dbReference type="GeneID" id="104595436"/>
<dbReference type="InterPro" id="IPR033905">
    <property type="entry name" value="Secretory_peroxidase"/>
</dbReference>
<feature type="compositionally biased region" description="Low complexity" evidence="15">
    <location>
        <begin position="278"/>
        <end position="289"/>
    </location>
</feature>
<dbReference type="GO" id="GO:0006979">
    <property type="term" value="P:response to oxidative stress"/>
    <property type="evidence" value="ECO:0007669"/>
    <property type="project" value="UniProtKB-UniRule"/>
</dbReference>
<keyword evidence="14" id="KW-0964">Secreted</keyword>
<evidence type="ECO:0000256" key="2">
    <source>
        <dbReference type="ARBA" id="ARBA00006873"/>
    </source>
</evidence>
<comment type="cofactor">
    <cofactor evidence="11 14">
        <name>heme b</name>
        <dbReference type="ChEBI" id="CHEBI:60344"/>
    </cofactor>
    <text evidence="11 14">Binds 1 heme b (iron(II)-protoporphyrin IX) group per subunit.</text>
</comment>
<evidence type="ECO:0000256" key="4">
    <source>
        <dbReference type="ARBA" id="ARBA00022617"/>
    </source>
</evidence>
<feature type="domain" description="Plant heme peroxidase family profile" evidence="16">
    <location>
        <begin position="69"/>
        <end position="380"/>
    </location>
</feature>
<feature type="disulfide bond" evidence="13">
    <location>
        <begin position="164"/>
        <end position="376"/>
    </location>
</feature>
<dbReference type="Gene3D" id="1.10.420.10">
    <property type="entry name" value="Peroxidase, domain 2"/>
    <property type="match status" value="1"/>
</dbReference>
<dbReference type="InterPro" id="IPR010255">
    <property type="entry name" value="Haem_peroxidase_sf"/>
</dbReference>
<sequence length="397" mass="44251">MWELAKNLSVFLLAVSVLLSLGYQIGEPKNGLTSSSVTSTPMSHSSLHAFWYHPRVFNPKEFPFIDQPFLEYDFYRNSCPQAEYIIRSTVHQLYKTRSDVAPALLRLVFHDCFVQGCDASILLDASNGVESEKDAPPNETLKGFDLIDVIKSKLEEECPATVSCADILVLAARDGVALAGGPFYPLRTGRRDSILSFRQIAASELPSPHDELAQTLTTFATRGFDERETVTLLGAHSIGMIHCKFFRNRLFSYKGTNGPDPTLEPEFLNLMRSRCNRTGSSEPPSSTTSSEEEPGMDMDYEGTGQGFGTIYYKSLVQRRGILHADQQLMTGDGTRWWVHAYAADSALFRRDFAMAMMKLSSLQVLTAPFGQVRLNCSKIMLGDGALPAIRLIHIHRF</sequence>
<comment type="similarity">
    <text evidence="14">Belongs to the peroxidase family. Classical plant (class III) peroxidase subfamily.</text>
</comment>
<dbReference type="Gene3D" id="1.10.520.10">
    <property type="match status" value="1"/>
</dbReference>
<dbReference type="GO" id="GO:0042744">
    <property type="term" value="P:hydrogen peroxide catabolic process"/>
    <property type="evidence" value="ECO:0007669"/>
    <property type="project" value="UniProtKB-KW"/>
</dbReference>
<comment type="catalytic activity">
    <reaction evidence="1 14">
        <text>2 a phenolic donor + H2O2 = 2 a phenolic radical donor + 2 H2O</text>
        <dbReference type="Rhea" id="RHEA:56136"/>
        <dbReference type="ChEBI" id="CHEBI:15377"/>
        <dbReference type="ChEBI" id="CHEBI:16240"/>
        <dbReference type="ChEBI" id="CHEBI:139520"/>
        <dbReference type="ChEBI" id="CHEBI:139521"/>
        <dbReference type="EC" id="1.11.1.7"/>
    </reaction>
</comment>
<dbReference type="OMA" id="LKTKCPF"/>